<keyword evidence="6 10" id="KW-0548">Nucleotidyltransferase</keyword>
<dbReference type="NCBIfam" id="TIGR00690">
    <property type="entry name" value="rpoZ"/>
    <property type="match status" value="1"/>
</dbReference>
<reference evidence="12 13" key="1">
    <citation type="submission" date="2020-08" db="EMBL/GenBank/DDBJ databases">
        <title>Genomic Encyclopedia of Type Strains, Phase IV (KMG-IV): sequencing the most valuable type-strain genomes for metagenomic binning, comparative biology and taxonomic classification.</title>
        <authorList>
            <person name="Goeker M."/>
        </authorList>
    </citation>
    <scope>NUCLEOTIDE SEQUENCE [LARGE SCALE GENOMIC DNA]</scope>
    <source>
        <strain evidence="12 13">DSM 106146</strain>
    </source>
</reference>
<evidence type="ECO:0000256" key="7">
    <source>
        <dbReference type="ARBA" id="ARBA00023163"/>
    </source>
</evidence>
<evidence type="ECO:0000256" key="10">
    <source>
        <dbReference type="HAMAP-Rule" id="MF_00366"/>
    </source>
</evidence>
<dbReference type="EMBL" id="JACHFW010000005">
    <property type="protein sequence ID" value="MBB5264474.1"/>
    <property type="molecule type" value="Genomic_DNA"/>
</dbReference>
<keyword evidence="7 10" id="KW-0804">Transcription</keyword>
<evidence type="ECO:0000256" key="3">
    <source>
        <dbReference type="ARBA" id="ARBA00013725"/>
    </source>
</evidence>
<dbReference type="PANTHER" id="PTHR34476">
    <property type="entry name" value="DNA-DIRECTED RNA POLYMERASE SUBUNIT OMEGA"/>
    <property type="match status" value="1"/>
</dbReference>
<accession>A0A7W8M521</accession>
<evidence type="ECO:0000256" key="9">
    <source>
        <dbReference type="ARBA" id="ARBA00048552"/>
    </source>
</evidence>
<dbReference type="InterPro" id="IPR006110">
    <property type="entry name" value="Pol_omega/Rpo6/RPB6"/>
</dbReference>
<comment type="caution">
    <text evidence="12">The sequence shown here is derived from an EMBL/GenBank/DDBJ whole genome shotgun (WGS) entry which is preliminary data.</text>
</comment>
<protein>
    <recommendedName>
        <fullName evidence="3 10">DNA-directed RNA polymerase subunit omega</fullName>
        <shortName evidence="10">RNAP omega subunit</shortName>
        <ecNumber evidence="2 10">2.7.7.6</ecNumber>
    </recommendedName>
    <alternativeName>
        <fullName evidence="10">RNA polymerase omega subunit</fullName>
    </alternativeName>
    <alternativeName>
        <fullName evidence="8 10">Transcriptase subunit omega</fullName>
    </alternativeName>
</protein>
<dbReference type="GO" id="GO:0003677">
    <property type="term" value="F:DNA binding"/>
    <property type="evidence" value="ECO:0007669"/>
    <property type="project" value="UniProtKB-UniRule"/>
</dbReference>
<dbReference type="HAMAP" id="MF_00366">
    <property type="entry name" value="RNApol_bact_RpoZ"/>
    <property type="match status" value="1"/>
</dbReference>
<evidence type="ECO:0000313" key="12">
    <source>
        <dbReference type="EMBL" id="MBB5264474.1"/>
    </source>
</evidence>
<evidence type="ECO:0000313" key="13">
    <source>
        <dbReference type="Proteomes" id="UP000543642"/>
    </source>
</evidence>
<dbReference type="Pfam" id="PF01192">
    <property type="entry name" value="RNA_pol_Rpb6"/>
    <property type="match status" value="1"/>
</dbReference>
<comment type="catalytic activity">
    <reaction evidence="9 10">
        <text>RNA(n) + a ribonucleoside 5'-triphosphate = RNA(n+1) + diphosphate</text>
        <dbReference type="Rhea" id="RHEA:21248"/>
        <dbReference type="Rhea" id="RHEA-COMP:14527"/>
        <dbReference type="Rhea" id="RHEA-COMP:17342"/>
        <dbReference type="ChEBI" id="CHEBI:33019"/>
        <dbReference type="ChEBI" id="CHEBI:61557"/>
        <dbReference type="ChEBI" id="CHEBI:140395"/>
        <dbReference type="EC" id="2.7.7.6"/>
    </reaction>
</comment>
<comment type="similarity">
    <text evidence="1 10">Belongs to the RNA polymerase subunit omega family.</text>
</comment>
<dbReference type="EC" id="2.7.7.6" evidence="2 10"/>
<keyword evidence="13" id="KW-1185">Reference proteome</keyword>
<evidence type="ECO:0000256" key="11">
    <source>
        <dbReference type="SAM" id="MobiDB-lite"/>
    </source>
</evidence>
<sequence>MLHPSYTDLMEVINSDVEEGEQPVVSSRYSIVIAAAKRARQIIAGSEPLVDGRNKKPLSIAVEELYKGKVKILSVDDMDEDDDKILEHTNDVFDVSLEEEEENDDELFDDEKDSDEEEDDEESLDFDEE</sequence>
<evidence type="ECO:0000256" key="5">
    <source>
        <dbReference type="ARBA" id="ARBA00022679"/>
    </source>
</evidence>
<dbReference type="PANTHER" id="PTHR34476:SF1">
    <property type="entry name" value="DNA-DIRECTED RNA POLYMERASE SUBUNIT OMEGA"/>
    <property type="match status" value="1"/>
</dbReference>
<dbReference type="InterPro" id="IPR036161">
    <property type="entry name" value="RPB6/omega-like_sf"/>
</dbReference>
<dbReference type="GO" id="GO:0003899">
    <property type="term" value="F:DNA-directed RNA polymerase activity"/>
    <property type="evidence" value="ECO:0007669"/>
    <property type="project" value="UniProtKB-UniRule"/>
</dbReference>
<dbReference type="InterPro" id="IPR003716">
    <property type="entry name" value="DNA-dir_RNA_pol_omega"/>
</dbReference>
<organism evidence="12 13">
    <name type="scientific">Catenibacillus scindens</name>
    <dbReference type="NCBI Taxonomy" id="673271"/>
    <lineage>
        <taxon>Bacteria</taxon>
        <taxon>Bacillati</taxon>
        <taxon>Bacillota</taxon>
        <taxon>Clostridia</taxon>
        <taxon>Lachnospirales</taxon>
        <taxon>Lachnospiraceae</taxon>
        <taxon>Catenibacillus</taxon>
    </lineage>
</organism>
<dbReference type="Gene3D" id="3.90.940.10">
    <property type="match status" value="1"/>
</dbReference>
<keyword evidence="4 10" id="KW-0240">DNA-directed RNA polymerase</keyword>
<dbReference type="SUPFAM" id="SSF63562">
    <property type="entry name" value="RPB6/omega subunit-like"/>
    <property type="match status" value="1"/>
</dbReference>
<comment type="subunit">
    <text evidence="10">The RNAP catalytic core consists of 2 alpha, 1 beta, 1 beta' and 1 omega subunit. When a sigma factor is associated with the core the holoenzyme is formed, which can initiate transcription.</text>
</comment>
<feature type="compositionally biased region" description="Acidic residues" evidence="11">
    <location>
        <begin position="96"/>
        <end position="129"/>
    </location>
</feature>
<evidence type="ECO:0000256" key="8">
    <source>
        <dbReference type="ARBA" id="ARBA00029924"/>
    </source>
</evidence>
<dbReference type="GO" id="GO:0006351">
    <property type="term" value="P:DNA-templated transcription"/>
    <property type="evidence" value="ECO:0007669"/>
    <property type="project" value="UniProtKB-UniRule"/>
</dbReference>
<gene>
    <name evidence="10" type="primary">rpoZ</name>
    <name evidence="12" type="ORF">HNP82_001601</name>
</gene>
<keyword evidence="5 10" id="KW-0808">Transferase</keyword>
<comment type="function">
    <text evidence="10">Promotes RNA polymerase assembly. Latches the N- and C-terminal regions of the beta' subunit thereby facilitating its interaction with the beta and alpha subunits.</text>
</comment>
<dbReference type="Proteomes" id="UP000543642">
    <property type="component" value="Unassembled WGS sequence"/>
</dbReference>
<name>A0A7W8M521_9FIRM</name>
<feature type="region of interest" description="Disordered" evidence="11">
    <location>
        <begin position="90"/>
        <end position="129"/>
    </location>
</feature>
<dbReference type="AlphaFoldDB" id="A0A7W8M521"/>
<dbReference type="SMART" id="SM01409">
    <property type="entry name" value="RNA_pol_Rpb6"/>
    <property type="match status" value="1"/>
</dbReference>
<evidence type="ECO:0000256" key="6">
    <source>
        <dbReference type="ARBA" id="ARBA00022695"/>
    </source>
</evidence>
<evidence type="ECO:0000256" key="4">
    <source>
        <dbReference type="ARBA" id="ARBA00022478"/>
    </source>
</evidence>
<evidence type="ECO:0000256" key="1">
    <source>
        <dbReference type="ARBA" id="ARBA00006711"/>
    </source>
</evidence>
<evidence type="ECO:0000256" key="2">
    <source>
        <dbReference type="ARBA" id="ARBA00012418"/>
    </source>
</evidence>
<proteinExistence type="inferred from homology"/>
<dbReference type="GO" id="GO:0000428">
    <property type="term" value="C:DNA-directed RNA polymerase complex"/>
    <property type="evidence" value="ECO:0007669"/>
    <property type="project" value="UniProtKB-KW"/>
</dbReference>